<dbReference type="AlphaFoldDB" id="A0A9P8LAE8"/>
<dbReference type="PROSITE" id="PS51767">
    <property type="entry name" value="PEPTIDASE_A1"/>
    <property type="match status" value="1"/>
</dbReference>
<evidence type="ECO:0000256" key="1">
    <source>
        <dbReference type="SAM" id="MobiDB-lite"/>
    </source>
</evidence>
<evidence type="ECO:0000259" key="4">
    <source>
        <dbReference type="PROSITE" id="PS51767"/>
    </source>
</evidence>
<keyword evidence="3" id="KW-0732">Signal</keyword>
<evidence type="ECO:0000256" key="2">
    <source>
        <dbReference type="SAM" id="Phobius"/>
    </source>
</evidence>
<proteinExistence type="predicted"/>
<dbReference type="SUPFAM" id="SSF50630">
    <property type="entry name" value="Acid proteases"/>
    <property type="match status" value="1"/>
</dbReference>
<comment type="caution">
    <text evidence="5">The sequence shown here is derived from an EMBL/GenBank/DDBJ whole genome shotgun (WGS) entry which is preliminary data.</text>
</comment>
<dbReference type="InterPro" id="IPR033121">
    <property type="entry name" value="PEPTIDASE_A1"/>
</dbReference>
<keyword evidence="2" id="KW-0812">Transmembrane</keyword>
<dbReference type="Gene3D" id="2.40.70.10">
    <property type="entry name" value="Acid Proteases"/>
    <property type="match status" value="2"/>
</dbReference>
<sequence length="549" mass="59388">MAMLVLMLGALPVASSAPNCRAAPALLPITNITYGGGAAANRGIRVKVGGQVLNLRPTTLLNEIRVRNGQDCSEISVPDTRDCFSEIGSLFSPENSTSFHQTNIIFISAVDHLGHITGEALISGYDKVQLHGGDIGLPVEVWSSTRGTNRSGSDQGLRRSGLPLGPESSVIKRLLDTGAIPSRVLGLFFGSRSQTRGADGELVIGGIDIARIKDIRDWSYHTIDQQLPHLCPLQVRVKDIRLGNIRGSFTLLEGSDVDVNTCVDPWQNEITFPQSVYEQWAKLTEHPTKDSHPWEPPFTEQTYPLGNEDLIDNLTIVLNDGFETVIPHRELVSQERGSDKEGRYAILNASRMMAAVTSGDHMILGGVYLSQVYLQVDYNRRSFGLTSASIGTKDREILAMCDGIVRLSTGARVGIVTGMLTVAVTSLVFFYAIVNQTPRKTRLRGPTSSSAPGVYIAQKRHKKGSTGIPASSSVEGPEVKSGNDPYPGHRLGLNFRSAKQSLQVQAAQRKPSRRNNGPAPSPGLRDYLGTCIGNGNYKLAQASQKGTHA</sequence>
<protein>
    <recommendedName>
        <fullName evidence="4">Peptidase A1 domain-containing protein</fullName>
    </recommendedName>
</protein>
<accession>A0A9P8LAE8</accession>
<evidence type="ECO:0000313" key="5">
    <source>
        <dbReference type="EMBL" id="KAH0558549.1"/>
    </source>
</evidence>
<dbReference type="EMBL" id="JAGHQM010000811">
    <property type="protein sequence ID" value="KAH0558549.1"/>
    <property type="molecule type" value="Genomic_DNA"/>
</dbReference>
<feature type="transmembrane region" description="Helical" evidence="2">
    <location>
        <begin position="413"/>
        <end position="434"/>
    </location>
</feature>
<evidence type="ECO:0000256" key="3">
    <source>
        <dbReference type="SAM" id="SignalP"/>
    </source>
</evidence>
<feature type="chain" id="PRO_5040175391" description="Peptidase A1 domain-containing protein" evidence="3">
    <location>
        <begin position="17"/>
        <end position="549"/>
    </location>
</feature>
<reference evidence="5" key="1">
    <citation type="submission" date="2021-03" db="EMBL/GenBank/DDBJ databases">
        <title>Comparative genomics and phylogenomic investigation of the class Geoglossomycetes provide insights into ecological specialization and systematics.</title>
        <authorList>
            <person name="Melie T."/>
            <person name="Pirro S."/>
            <person name="Miller A.N."/>
            <person name="Quandt A."/>
        </authorList>
    </citation>
    <scope>NUCLEOTIDE SEQUENCE</scope>
    <source>
        <strain evidence="5">CAQ_001_2017</strain>
    </source>
</reference>
<feature type="compositionally biased region" description="Polar residues" evidence="1">
    <location>
        <begin position="497"/>
        <end position="506"/>
    </location>
</feature>
<evidence type="ECO:0000313" key="6">
    <source>
        <dbReference type="Proteomes" id="UP000750711"/>
    </source>
</evidence>
<name>A0A9P8LAE8_9PEZI</name>
<feature type="domain" description="Peptidase A1" evidence="4">
    <location>
        <begin position="28"/>
        <end position="386"/>
    </location>
</feature>
<keyword evidence="6" id="KW-1185">Reference proteome</keyword>
<keyword evidence="2" id="KW-0472">Membrane</keyword>
<feature type="signal peptide" evidence="3">
    <location>
        <begin position="1"/>
        <end position="16"/>
    </location>
</feature>
<dbReference type="InterPro" id="IPR021109">
    <property type="entry name" value="Peptidase_aspartic_dom_sf"/>
</dbReference>
<gene>
    <name evidence="5" type="ORF">GP486_004792</name>
</gene>
<organism evidence="5 6">
    <name type="scientific">Trichoglossum hirsutum</name>
    <dbReference type="NCBI Taxonomy" id="265104"/>
    <lineage>
        <taxon>Eukaryota</taxon>
        <taxon>Fungi</taxon>
        <taxon>Dikarya</taxon>
        <taxon>Ascomycota</taxon>
        <taxon>Pezizomycotina</taxon>
        <taxon>Geoglossomycetes</taxon>
        <taxon>Geoglossales</taxon>
        <taxon>Geoglossaceae</taxon>
        <taxon>Trichoglossum</taxon>
    </lineage>
</organism>
<keyword evidence="2" id="KW-1133">Transmembrane helix</keyword>
<feature type="region of interest" description="Disordered" evidence="1">
    <location>
        <begin position="459"/>
        <end position="527"/>
    </location>
</feature>
<dbReference type="Pfam" id="PF00026">
    <property type="entry name" value="Asp"/>
    <property type="match status" value="1"/>
</dbReference>
<dbReference type="Proteomes" id="UP000750711">
    <property type="component" value="Unassembled WGS sequence"/>
</dbReference>